<dbReference type="EMBL" id="APPV01000006">
    <property type="protein sequence ID" value="ENV61504.1"/>
    <property type="molecule type" value="Genomic_DNA"/>
</dbReference>
<keyword evidence="3" id="KW-1185">Reference proteome</keyword>
<feature type="signal peptide" evidence="1">
    <location>
        <begin position="1"/>
        <end position="19"/>
    </location>
</feature>
<sequence>MKKQVFGYLFTLSSCTAYAAPMDAFNTIPDFQPDRNLIVNTSFDYFKANSKAKNDNQRDYTGFTLGSRYILNPNWYTDLNYWNRTIQYGASDNDFQSWKLGLNYVPDFTPSTNDTLAFGVSFWGNYADQFDKSSKTKYKNYTLSEASIKKPQDLQLQLDAIYSKKFNQNNTFNLFANAAYSKVKTEAISGIFSNKNCNFDIHIDKNNQLTGQLKSPCTLNNTTVNNMTLSADARQYGVDIQNQLNYDAVILGLGANWQWQYENFKSLIGYNFQYFIRDIPKESFIEQRERTSNHTIALELSYAITPEWNVYLQNQFFLHSFTGEIPSLYNPITAAAMDKSYNYVSIGIRFTPF</sequence>
<name>A0ABP2UBV7_9GAMM</name>
<proteinExistence type="predicted"/>
<evidence type="ECO:0000256" key="1">
    <source>
        <dbReference type="SAM" id="SignalP"/>
    </source>
</evidence>
<dbReference type="RefSeq" id="WP_004944330.1">
    <property type="nucleotide sequence ID" value="NZ_KB849643.1"/>
</dbReference>
<evidence type="ECO:0000313" key="2">
    <source>
        <dbReference type="EMBL" id="ENV61504.1"/>
    </source>
</evidence>
<feature type="chain" id="PRO_5045194925" description="Outer membrane protein beta-barrel domain-containing protein" evidence="1">
    <location>
        <begin position="20"/>
        <end position="353"/>
    </location>
</feature>
<organism evidence="2 3">
    <name type="scientific">Acinetobacter soli NIPH 2899</name>
    <dbReference type="NCBI Taxonomy" id="1217677"/>
    <lineage>
        <taxon>Bacteria</taxon>
        <taxon>Pseudomonadati</taxon>
        <taxon>Pseudomonadota</taxon>
        <taxon>Gammaproteobacteria</taxon>
        <taxon>Moraxellales</taxon>
        <taxon>Moraxellaceae</taxon>
        <taxon>Acinetobacter</taxon>
    </lineage>
</organism>
<comment type="caution">
    <text evidence="2">The sequence shown here is derived from an EMBL/GenBank/DDBJ whole genome shotgun (WGS) entry which is preliminary data.</text>
</comment>
<evidence type="ECO:0000313" key="3">
    <source>
        <dbReference type="Proteomes" id="UP000018433"/>
    </source>
</evidence>
<dbReference type="PROSITE" id="PS51257">
    <property type="entry name" value="PROKAR_LIPOPROTEIN"/>
    <property type="match status" value="1"/>
</dbReference>
<dbReference type="SUPFAM" id="SSF56935">
    <property type="entry name" value="Porins"/>
    <property type="match status" value="1"/>
</dbReference>
<dbReference type="Proteomes" id="UP000018433">
    <property type="component" value="Unassembled WGS sequence"/>
</dbReference>
<keyword evidence="1" id="KW-0732">Signal</keyword>
<evidence type="ECO:0008006" key="4">
    <source>
        <dbReference type="Google" id="ProtNLM"/>
    </source>
</evidence>
<protein>
    <recommendedName>
        <fullName evidence="4">Outer membrane protein beta-barrel domain-containing protein</fullName>
    </recommendedName>
</protein>
<gene>
    <name evidence="2" type="ORF">F950_00777</name>
</gene>
<reference evidence="2 3" key="1">
    <citation type="submission" date="2013-02" db="EMBL/GenBank/DDBJ databases">
        <title>The Genome Sequence of Acinetobacter soli NIPH 2899.</title>
        <authorList>
            <consortium name="The Broad Institute Genome Sequencing Platform"/>
            <consortium name="The Broad Institute Genome Sequencing Center for Infectious Disease"/>
            <person name="Cerqueira G."/>
            <person name="Feldgarden M."/>
            <person name="Courvalin P."/>
            <person name="Perichon B."/>
            <person name="Grillot-Courvalin C."/>
            <person name="Clermont D."/>
            <person name="Rocha E."/>
            <person name="Yoon E.-J."/>
            <person name="Nemec A."/>
            <person name="Walker B."/>
            <person name="Young S.K."/>
            <person name="Zeng Q."/>
            <person name="Gargeya S."/>
            <person name="Fitzgerald M."/>
            <person name="Haas B."/>
            <person name="Abouelleil A."/>
            <person name="Alvarado L."/>
            <person name="Arachchi H.M."/>
            <person name="Berlin A.M."/>
            <person name="Chapman S.B."/>
            <person name="Dewar J."/>
            <person name="Goldberg J."/>
            <person name="Griggs A."/>
            <person name="Gujja S."/>
            <person name="Hansen M."/>
            <person name="Howarth C."/>
            <person name="Imamovic A."/>
            <person name="Larimer J."/>
            <person name="McCowan C."/>
            <person name="Murphy C."/>
            <person name="Neiman D."/>
            <person name="Pearson M."/>
            <person name="Priest M."/>
            <person name="Roberts A."/>
            <person name="Saif S."/>
            <person name="Shea T."/>
            <person name="Sisk P."/>
            <person name="Sykes S."/>
            <person name="Wortman J."/>
            <person name="Nusbaum C."/>
            <person name="Birren B."/>
        </authorList>
    </citation>
    <scope>NUCLEOTIDE SEQUENCE [LARGE SCALE GENOMIC DNA]</scope>
    <source>
        <strain evidence="2 3">NIPH 2899</strain>
    </source>
</reference>
<accession>A0ABP2UBV7</accession>